<evidence type="ECO:0000313" key="2">
    <source>
        <dbReference type="Proteomes" id="UP000565723"/>
    </source>
</evidence>
<sequence length="149" mass="16006">MSWLSRHAASIEALAAMATAALALAALIGIKIQLDEADRLQRQQSAREAFRAHLALAATLPEFAAPADECALLHSNRGGAYAAFVDHLLYSAEQMLSVSEGWETSFLALFEPHRTYLCSEDAQGGETEETAALMARFRASACAEVPACH</sequence>
<comment type="caution">
    <text evidence="1">The sequence shown here is derived from an EMBL/GenBank/DDBJ whole genome shotgun (WGS) entry which is preliminary data.</text>
</comment>
<dbReference type="RefSeq" id="WP_011048675.1">
    <property type="nucleotide sequence ID" value="NZ_CP076685.1"/>
</dbReference>
<proteinExistence type="predicted"/>
<gene>
    <name evidence="1" type="ORF">HW564_06070</name>
</gene>
<dbReference type="AlphaFoldDB" id="A0A850LFC8"/>
<dbReference type="EMBL" id="JABXIY010000014">
    <property type="protein sequence ID" value="NVK96479.1"/>
    <property type="molecule type" value="Genomic_DNA"/>
</dbReference>
<reference evidence="1 2" key="1">
    <citation type="journal article" date="2020" name="Proc. Natl. Acad. Sci. U.S.A.">
        <title>Ecological drivers of bacterial community assembly in synthetic phycospheres.</title>
        <authorList>
            <person name="Fu H."/>
            <person name="Uchimiya M."/>
            <person name="Gore J."/>
            <person name="Moran M.A."/>
        </authorList>
    </citation>
    <scope>NUCLEOTIDE SEQUENCE [LARGE SCALE GENOMIC DNA]</scope>
    <source>
        <strain evidence="1">HF-Din03</strain>
    </source>
</reference>
<name>A0A850LFC8_9RHOB</name>
<accession>A0A850LFC8</accession>
<evidence type="ECO:0000313" key="1">
    <source>
        <dbReference type="EMBL" id="NVK96479.1"/>
    </source>
</evidence>
<organism evidence="1 2">
    <name type="scientific">Ruegeria pomeroyi</name>
    <dbReference type="NCBI Taxonomy" id="89184"/>
    <lineage>
        <taxon>Bacteria</taxon>
        <taxon>Pseudomonadati</taxon>
        <taxon>Pseudomonadota</taxon>
        <taxon>Alphaproteobacteria</taxon>
        <taxon>Rhodobacterales</taxon>
        <taxon>Roseobacteraceae</taxon>
        <taxon>Ruegeria</taxon>
    </lineage>
</organism>
<dbReference type="Proteomes" id="UP000565723">
    <property type="component" value="Unassembled WGS sequence"/>
</dbReference>
<dbReference type="OMA" id="VCKPENT"/>
<protein>
    <submittedName>
        <fullName evidence="1">Uncharacterized protein</fullName>
    </submittedName>
</protein>